<evidence type="ECO:0000256" key="5">
    <source>
        <dbReference type="ARBA" id="ARBA00022692"/>
    </source>
</evidence>
<organism evidence="15 16">
    <name type="scientific">Streptomyces viridochromogenes Tue57</name>
    <dbReference type="NCBI Taxonomy" id="1160705"/>
    <lineage>
        <taxon>Bacteria</taxon>
        <taxon>Bacillati</taxon>
        <taxon>Actinomycetota</taxon>
        <taxon>Actinomycetes</taxon>
        <taxon>Kitasatosporales</taxon>
        <taxon>Streptomycetaceae</taxon>
        <taxon>Streptomyces</taxon>
    </lineage>
</organism>
<dbReference type="InterPro" id="IPR023834">
    <property type="entry name" value="T7SS_pept_S8A_mycosin"/>
</dbReference>
<dbReference type="PRINTS" id="PR00723">
    <property type="entry name" value="SUBTILISIN"/>
</dbReference>
<keyword evidence="3" id="KW-1003">Cell membrane</keyword>
<dbReference type="PANTHER" id="PTHR43806">
    <property type="entry name" value="PEPTIDASE S8"/>
    <property type="match status" value="1"/>
</dbReference>
<feature type="compositionally biased region" description="Polar residues" evidence="11">
    <location>
        <begin position="436"/>
        <end position="453"/>
    </location>
</feature>
<feature type="transmembrane region" description="Helical" evidence="12">
    <location>
        <begin position="366"/>
        <end position="386"/>
    </location>
</feature>
<evidence type="ECO:0000313" key="15">
    <source>
        <dbReference type="EMBL" id="ELS56938.1"/>
    </source>
</evidence>
<evidence type="ECO:0000256" key="10">
    <source>
        <dbReference type="PROSITE-ProRule" id="PRU01240"/>
    </source>
</evidence>
<evidence type="ECO:0000256" key="11">
    <source>
        <dbReference type="SAM" id="MobiDB-lite"/>
    </source>
</evidence>
<comment type="caution">
    <text evidence="15">The sequence shown here is derived from an EMBL/GenBank/DDBJ whole genome shotgun (WGS) entry which is preliminary data.</text>
</comment>
<keyword evidence="4 10" id="KW-0645">Protease</keyword>
<keyword evidence="5 12" id="KW-0812">Transmembrane</keyword>
<feature type="active site" description="Charge relay system" evidence="10">
    <location>
        <position position="261"/>
    </location>
</feature>
<dbReference type="GO" id="GO:0005886">
    <property type="term" value="C:plasma membrane"/>
    <property type="evidence" value="ECO:0007669"/>
    <property type="project" value="UniProtKB-SubCell"/>
</dbReference>
<feature type="active site" description="Charge relay system" evidence="10">
    <location>
        <position position="67"/>
    </location>
</feature>
<keyword evidence="9 12" id="KW-0472">Membrane</keyword>
<dbReference type="InterPro" id="IPR036852">
    <property type="entry name" value="Peptidase_S8/S53_dom_sf"/>
</dbReference>
<dbReference type="PATRIC" id="fig|1160705.3.peg.2094"/>
<reference evidence="15 16" key="1">
    <citation type="journal article" date="2013" name="Genome Announc.">
        <title>Draft Genome Sequence of Streptomyces viridochromogenes Strain Tu57, Producer of Avilamycin.</title>
        <authorList>
            <person name="Gruning B.A."/>
            <person name="Erxleben A."/>
            <person name="Hahnlein A."/>
            <person name="Gunther S."/>
        </authorList>
    </citation>
    <scope>NUCLEOTIDE SEQUENCE [LARGE SCALE GENOMIC DNA]</scope>
    <source>
        <strain evidence="15 16">Tue57</strain>
    </source>
</reference>
<accession>L8PLQ8</accession>
<dbReference type="PROSITE" id="PS00136">
    <property type="entry name" value="SUBTILASE_ASP"/>
    <property type="match status" value="1"/>
</dbReference>
<evidence type="ECO:0000256" key="7">
    <source>
        <dbReference type="ARBA" id="ARBA00022825"/>
    </source>
</evidence>
<protein>
    <submittedName>
        <fullName evidence="15">Putative secreted subtilisin-like serine protease</fullName>
    </submittedName>
</protein>
<dbReference type="Gene3D" id="3.40.50.200">
    <property type="entry name" value="Peptidase S8/S53 domain"/>
    <property type="match status" value="1"/>
</dbReference>
<name>L8PLQ8_STRVR</name>
<evidence type="ECO:0000259" key="14">
    <source>
        <dbReference type="Pfam" id="PF00082"/>
    </source>
</evidence>
<dbReference type="InterPro" id="IPR015500">
    <property type="entry name" value="Peptidase_S8_subtilisin-rel"/>
</dbReference>
<evidence type="ECO:0000256" key="9">
    <source>
        <dbReference type="ARBA" id="ARBA00023136"/>
    </source>
</evidence>
<evidence type="ECO:0000256" key="13">
    <source>
        <dbReference type="SAM" id="SignalP"/>
    </source>
</evidence>
<comment type="similarity">
    <text evidence="2 10">Belongs to the peptidase S8 family.</text>
</comment>
<feature type="region of interest" description="Disordered" evidence="11">
    <location>
        <begin position="389"/>
        <end position="453"/>
    </location>
</feature>
<keyword evidence="7 10" id="KW-0720">Serine protease</keyword>
<dbReference type="InterPro" id="IPR000209">
    <property type="entry name" value="Peptidase_S8/S53_dom"/>
</dbReference>
<gene>
    <name evidence="15" type="ORF">STVIR_2106</name>
</gene>
<proteinExistence type="inferred from homology"/>
<evidence type="ECO:0000256" key="2">
    <source>
        <dbReference type="ARBA" id="ARBA00011073"/>
    </source>
</evidence>
<feature type="compositionally biased region" description="Gly residues" evidence="11">
    <location>
        <begin position="392"/>
        <end position="404"/>
    </location>
</feature>
<evidence type="ECO:0000256" key="6">
    <source>
        <dbReference type="ARBA" id="ARBA00022801"/>
    </source>
</evidence>
<evidence type="ECO:0000256" key="4">
    <source>
        <dbReference type="ARBA" id="ARBA00022670"/>
    </source>
</evidence>
<feature type="region of interest" description="Disordered" evidence="11">
    <location>
        <begin position="320"/>
        <end position="361"/>
    </location>
</feature>
<keyword evidence="13" id="KW-0732">Signal</keyword>
<evidence type="ECO:0000256" key="3">
    <source>
        <dbReference type="ARBA" id="ARBA00022475"/>
    </source>
</evidence>
<sequence length="453" mass="46285">MRSKVLGVKRFWSTTGVVALTGALLLTSAPIASADYIRDKQWVVNAIDFEKVWAESRGEGVTVAVVDTGVDGSHPDLVGRVLKGIDVSGNGDNAHDDSNGHGTGMASIIAGQGHGANNSSGVIGLAPEAKILPVKVADGDDFDDDEWAAGVRYAVDHGASVINMSFIDTQAYPGSEGAKAIEYAQRHDVVVVAGTGNDGASGLPYPAKLPGVVAVGAIDESLNIWENSNYGEGVTLTAPGVDVVEADPSESSGYSSGTGTSDATAYVSATAALIRAKYPDLTAGQVINRLIKSAYLPDGVKKVPDEEYGYGVIRPYASLTRDIPKGPKQGPLAQSSPSTSTNSGAASDDDSTSQAKKKKKSSSGSVLLIAGIAAAVVVIGIAVVVIRSRRNGGNGGPGSGGGTPPAGTGYPPQPPTGYQPYSSTPNQGYPAPPGQSSPQHPNPYTQQPPHQGQ</sequence>
<dbReference type="Proteomes" id="UP000011205">
    <property type="component" value="Unassembled WGS sequence"/>
</dbReference>
<dbReference type="PROSITE" id="PS51892">
    <property type="entry name" value="SUBTILASE"/>
    <property type="match status" value="1"/>
</dbReference>
<feature type="chain" id="PRO_5003995858" evidence="13">
    <location>
        <begin position="35"/>
        <end position="453"/>
    </location>
</feature>
<evidence type="ECO:0000256" key="12">
    <source>
        <dbReference type="SAM" id="Phobius"/>
    </source>
</evidence>
<dbReference type="GO" id="GO:0006508">
    <property type="term" value="P:proteolysis"/>
    <property type="evidence" value="ECO:0007669"/>
    <property type="project" value="UniProtKB-KW"/>
</dbReference>
<feature type="active site" description="Charge relay system" evidence="10">
    <location>
        <position position="101"/>
    </location>
</feature>
<feature type="region of interest" description="Disordered" evidence="11">
    <location>
        <begin position="89"/>
        <end position="110"/>
    </location>
</feature>
<keyword evidence="8 12" id="KW-1133">Transmembrane helix</keyword>
<feature type="signal peptide" evidence="13">
    <location>
        <begin position="1"/>
        <end position="34"/>
    </location>
</feature>
<keyword evidence="6 10" id="KW-0378">Hydrolase</keyword>
<comment type="subcellular location">
    <subcellularLocation>
        <location evidence="1">Cell membrane</location>
        <topology evidence="1">Single-pass membrane protein</topology>
    </subcellularLocation>
</comment>
<evidence type="ECO:0000256" key="8">
    <source>
        <dbReference type="ARBA" id="ARBA00022989"/>
    </source>
</evidence>
<dbReference type="GO" id="GO:0004252">
    <property type="term" value="F:serine-type endopeptidase activity"/>
    <property type="evidence" value="ECO:0007669"/>
    <property type="project" value="UniProtKB-UniRule"/>
</dbReference>
<dbReference type="AlphaFoldDB" id="L8PLQ8"/>
<dbReference type="InterPro" id="IPR050131">
    <property type="entry name" value="Peptidase_S8_subtilisin-like"/>
</dbReference>
<dbReference type="PANTHER" id="PTHR43806:SF11">
    <property type="entry name" value="CEREVISIN-RELATED"/>
    <property type="match status" value="1"/>
</dbReference>
<feature type="domain" description="Peptidase S8/S53" evidence="14">
    <location>
        <begin position="58"/>
        <end position="311"/>
    </location>
</feature>
<dbReference type="Pfam" id="PF00082">
    <property type="entry name" value="Peptidase_S8"/>
    <property type="match status" value="1"/>
</dbReference>
<dbReference type="EMBL" id="AMLP01000067">
    <property type="protein sequence ID" value="ELS56938.1"/>
    <property type="molecule type" value="Genomic_DNA"/>
</dbReference>
<dbReference type="SUPFAM" id="SSF52743">
    <property type="entry name" value="Subtilisin-like"/>
    <property type="match status" value="1"/>
</dbReference>
<dbReference type="InterPro" id="IPR023827">
    <property type="entry name" value="Peptidase_S8_Asp-AS"/>
</dbReference>
<evidence type="ECO:0000256" key="1">
    <source>
        <dbReference type="ARBA" id="ARBA00004162"/>
    </source>
</evidence>
<evidence type="ECO:0000313" key="16">
    <source>
        <dbReference type="Proteomes" id="UP000011205"/>
    </source>
</evidence>
<dbReference type="NCBIfam" id="TIGR03921">
    <property type="entry name" value="T7SS_mycosin"/>
    <property type="match status" value="1"/>
</dbReference>